<evidence type="ECO:0000313" key="3">
    <source>
        <dbReference type="EMBL" id="REH31132.1"/>
    </source>
</evidence>
<comment type="caution">
    <text evidence="3">The sequence shown here is derived from an EMBL/GenBank/DDBJ whole genome shotgun (WGS) entry which is preliminary data.</text>
</comment>
<evidence type="ECO:0000313" key="4">
    <source>
        <dbReference type="Proteomes" id="UP000256269"/>
    </source>
</evidence>
<sequence>MRVQLCPPEGDPTALIPLDYLPGPVRADGGKPRWAGWRPCVVLSLGDGELTAEPAPASWRSAAPIVDADEIRWPLPRPLTTTAAAALLPELVEHAQAILDDTTVEAEEPHRLTCAVGDLGRTHAPLIEQHIALRSQELPACQTMPVQQWIETEIDSDDALHPAWWRIDAADTDDDLVRQARMILAGLADRRPDPPLFPVGLLAHMQAIREHLRDAKRAELRRYGDELRALQDRMAWLTEQILPPLVHEIHDFGDDKTDSNRKLAEAAGVSHTEIGRWLNNPLGVSRTRAAEGKTSAAVMLGDLAHVLERPDEMFDATPGTDLAAVLRKHAATFDTVLIDPPPADVPGTVLPFTADRQPQATSRFVDASGEVAGSGVPASRTNDLGQLARMLREKFGDIVTVDTEPPTSAGWPARPPRPETSR</sequence>
<evidence type="ECO:0000256" key="2">
    <source>
        <dbReference type="SAM" id="MobiDB-lite"/>
    </source>
</evidence>
<reference evidence="3 4" key="1">
    <citation type="submission" date="2018-08" db="EMBL/GenBank/DDBJ databases">
        <title>Genomic Encyclopedia of Archaeal and Bacterial Type Strains, Phase II (KMG-II): from individual species to whole genera.</title>
        <authorList>
            <person name="Goeker M."/>
        </authorList>
    </citation>
    <scope>NUCLEOTIDE SEQUENCE [LARGE SCALE GENOMIC DNA]</scope>
    <source>
        <strain evidence="3 4">DSM 45791</strain>
    </source>
</reference>
<dbReference type="RefSeq" id="WP_116180946.1">
    <property type="nucleotide sequence ID" value="NZ_CP144376.1"/>
</dbReference>
<name>A0A3E0GYL3_9PSEU</name>
<feature type="region of interest" description="Disordered" evidence="2">
    <location>
        <begin position="398"/>
        <end position="422"/>
    </location>
</feature>
<evidence type="ECO:0000256" key="1">
    <source>
        <dbReference type="SAM" id="Coils"/>
    </source>
</evidence>
<dbReference type="EMBL" id="QUNO01000022">
    <property type="protein sequence ID" value="REH31132.1"/>
    <property type="molecule type" value="Genomic_DNA"/>
</dbReference>
<feature type="coiled-coil region" evidence="1">
    <location>
        <begin position="213"/>
        <end position="240"/>
    </location>
</feature>
<protein>
    <submittedName>
        <fullName evidence="3">Uncharacterized protein</fullName>
    </submittedName>
</protein>
<keyword evidence="4" id="KW-1185">Reference proteome</keyword>
<dbReference type="AlphaFoldDB" id="A0A3E0GYL3"/>
<gene>
    <name evidence="3" type="ORF">BCF44_122155</name>
</gene>
<dbReference type="Proteomes" id="UP000256269">
    <property type="component" value="Unassembled WGS sequence"/>
</dbReference>
<accession>A0A3E0GYL3</accession>
<proteinExistence type="predicted"/>
<keyword evidence="1" id="KW-0175">Coiled coil</keyword>
<organism evidence="3 4">
    <name type="scientific">Kutzneria buriramensis</name>
    <dbReference type="NCBI Taxonomy" id="1045776"/>
    <lineage>
        <taxon>Bacteria</taxon>
        <taxon>Bacillati</taxon>
        <taxon>Actinomycetota</taxon>
        <taxon>Actinomycetes</taxon>
        <taxon>Pseudonocardiales</taxon>
        <taxon>Pseudonocardiaceae</taxon>
        <taxon>Kutzneria</taxon>
    </lineage>
</organism>